<evidence type="ECO:0008006" key="3">
    <source>
        <dbReference type="Google" id="ProtNLM"/>
    </source>
</evidence>
<protein>
    <recommendedName>
        <fullName evidence="3">Protein Abitram</fullName>
    </recommendedName>
</protein>
<reference evidence="1" key="1">
    <citation type="submission" date="2022-01" db="EMBL/GenBank/DDBJ databases">
        <authorList>
            <person name="King R."/>
        </authorList>
    </citation>
    <scope>NUCLEOTIDE SEQUENCE</scope>
</reference>
<proteinExistence type="predicted"/>
<dbReference type="PANTHER" id="PTHR13651">
    <property type="entry name" value="PROTEIN ABITRAM"/>
    <property type="match status" value="1"/>
</dbReference>
<dbReference type="InterPro" id="IPR011053">
    <property type="entry name" value="Single_hybrid_motif"/>
</dbReference>
<accession>A0A9P0CV02</accession>
<dbReference type="AlphaFoldDB" id="A0A9P0CV02"/>
<name>A0A9P0CV02_9CUCU</name>
<dbReference type="GO" id="GO:0005634">
    <property type="term" value="C:nucleus"/>
    <property type="evidence" value="ECO:0007669"/>
    <property type="project" value="TreeGrafter"/>
</dbReference>
<sequence length="232" mass="26688">MSAENLELKTDTGSLVMKEHFLSTERSEIKNADEDTDSVFKKIKELSVSILDSITKDHIENFTFFNKRHYEDYYFVNCNKQGHNDDMCIRVHTNKLLLLSLANGNDIIKTGKNITEIDFIINKGDRSKIKVQGKRKLGARQLHPETVVCKVKLEGEEELRNVRAGITGYLIEINELIKKNPNLLKTDPKCDGFLAIVMPKGPLRDTEILVNNNHLIKEEKYFELLQNLELNK</sequence>
<dbReference type="Proteomes" id="UP001153636">
    <property type="component" value="Chromosome 2"/>
</dbReference>
<dbReference type="Gene3D" id="2.40.50.100">
    <property type="match status" value="1"/>
</dbReference>
<dbReference type="PANTHER" id="PTHR13651:SF0">
    <property type="entry name" value="PROTEIN ABITRAM"/>
    <property type="match status" value="1"/>
</dbReference>
<keyword evidence="2" id="KW-1185">Reference proteome</keyword>
<dbReference type="EMBL" id="OV651814">
    <property type="protein sequence ID" value="CAH1106620.1"/>
    <property type="molecule type" value="Genomic_DNA"/>
</dbReference>
<dbReference type="SUPFAM" id="SSF51230">
    <property type="entry name" value="Single hybrid motif"/>
    <property type="match status" value="1"/>
</dbReference>
<organism evidence="1 2">
    <name type="scientific">Psylliodes chrysocephalus</name>
    <dbReference type="NCBI Taxonomy" id="3402493"/>
    <lineage>
        <taxon>Eukaryota</taxon>
        <taxon>Metazoa</taxon>
        <taxon>Ecdysozoa</taxon>
        <taxon>Arthropoda</taxon>
        <taxon>Hexapoda</taxon>
        <taxon>Insecta</taxon>
        <taxon>Pterygota</taxon>
        <taxon>Neoptera</taxon>
        <taxon>Endopterygota</taxon>
        <taxon>Coleoptera</taxon>
        <taxon>Polyphaga</taxon>
        <taxon>Cucujiformia</taxon>
        <taxon>Chrysomeloidea</taxon>
        <taxon>Chrysomelidae</taxon>
        <taxon>Galerucinae</taxon>
        <taxon>Alticini</taxon>
        <taxon>Psylliodes</taxon>
    </lineage>
</organism>
<evidence type="ECO:0000313" key="1">
    <source>
        <dbReference type="EMBL" id="CAH1106620.1"/>
    </source>
</evidence>
<dbReference type="InterPro" id="IPR039169">
    <property type="entry name" value="Abitram"/>
</dbReference>
<gene>
    <name evidence="1" type="ORF">PSYICH_LOCUS6908</name>
</gene>
<evidence type="ECO:0000313" key="2">
    <source>
        <dbReference type="Proteomes" id="UP001153636"/>
    </source>
</evidence>
<dbReference type="OrthoDB" id="48130at2759"/>